<evidence type="ECO:0000313" key="3">
    <source>
        <dbReference type="Proteomes" id="UP001490365"/>
    </source>
</evidence>
<keyword evidence="3" id="KW-1185">Reference proteome</keyword>
<dbReference type="Gene3D" id="3.30.70.1230">
    <property type="entry name" value="Nucleotide cyclase"/>
    <property type="match status" value="1"/>
</dbReference>
<organism evidence="2 3">
    <name type="scientific">Streptomyces sp. 900105755</name>
    <dbReference type="NCBI Taxonomy" id="3154389"/>
    <lineage>
        <taxon>Bacteria</taxon>
        <taxon>Bacillati</taxon>
        <taxon>Actinomycetota</taxon>
        <taxon>Actinomycetes</taxon>
        <taxon>Kitasatosporales</taxon>
        <taxon>Streptomycetaceae</taxon>
        <taxon>Streptomyces</taxon>
    </lineage>
</organism>
<dbReference type="PROSITE" id="PS50125">
    <property type="entry name" value="GUANYLATE_CYCLASE_2"/>
    <property type="match status" value="1"/>
</dbReference>
<gene>
    <name evidence="2" type="ORF">ABT211_20365</name>
</gene>
<evidence type="ECO:0000313" key="2">
    <source>
        <dbReference type="EMBL" id="MER6269628.1"/>
    </source>
</evidence>
<dbReference type="InterPro" id="IPR001054">
    <property type="entry name" value="A/G_cyclase"/>
</dbReference>
<dbReference type="RefSeq" id="WP_351958123.1">
    <property type="nucleotide sequence ID" value="NZ_JBEOZM010000008.1"/>
</dbReference>
<feature type="domain" description="Guanylate cyclase" evidence="1">
    <location>
        <begin position="8"/>
        <end position="129"/>
    </location>
</feature>
<name>A0ABV1TIW1_9ACTN</name>
<proteinExistence type="predicted"/>
<dbReference type="InterPro" id="IPR029787">
    <property type="entry name" value="Nucleotide_cyclase"/>
</dbReference>
<reference evidence="2 3" key="1">
    <citation type="submission" date="2024-06" db="EMBL/GenBank/DDBJ databases">
        <title>The Natural Products Discovery Center: Release of the First 8490 Sequenced Strains for Exploring Actinobacteria Biosynthetic Diversity.</title>
        <authorList>
            <person name="Kalkreuter E."/>
            <person name="Kautsar S.A."/>
            <person name="Yang D."/>
            <person name="Bader C.D."/>
            <person name="Teijaro C.N."/>
            <person name="Fluegel L."/>
            <person name="Davis C.M."/>
            <person name="Simpson J.R."/>
            <person name="Lauterbach L."/>
            <person name="Steele A.D."/>
            <person name="Gui C."/>
            <person name="Meng S."/>
            <person name="Li G."/>
            <person name="Viehrig K."/>
            <person name="Ye F."/>
            <person name="Su P."/>
            <person name="Kiefer A.F."/>
            <person name="Nichols A."/>
            <person name="Cepeda A.J."/>
            <person name="Yan W."/>
            <person name="Fan B."/>
            <person name="Jiang Y."/>
            <person name="Adhikari A."/>
            <person name="Zheng C.-J."/>
            <person name="Schuster L."/>
            <person name="Cowan T.M."/>
            <person name="Smanski M.J."/>
            <person name="Chevrette M.G."/>
            <person name="De Carvalho L.P.S."/>
            <person name="Shen B."/>
        </authorList>
    </citation>
    <scope>NUCLEOTIDE SEQUENCE [LARGE SCALE GENOMIC DNA]</scope>
    <source>
        <strain evidence="2 3">NPDC001694</strain>
    </source>
</reference>
<accession>A0ABV1TIW1</accession>
<dbReference type="SUPFAM" id="SSF55073">
    <property type="entry name" value="Nucleotide cyclase"/>
    <property type="match status" value="1"/>
</dbReference>
<dbReference type="Proteomes" id="UP001490365">
    <property type="component" value="Unassembled WGS sequence"/>
</dbReference>
<sequence>MHQQVSRIFFGIDIAGFNRADRSDCVGVVMRRTLYDALQRSLDSADIPPDCYELLDRGDGIMTVLGPPADIAGLLRTAVPTLAATLNAYNKAAHQAHRIRLRASLHCGQVVRDAHGYTGRDISHAFRLLDSPELRGELAESKADMVVAVSDAVRRLMPPDSARRALTPVLVTTKESSAQAWFTEVTTDSALSR</sequence>
<protein>
    <recommendedName>
        <fullName evidence="1">Guanylate cyclase domain-containing protein</fullName>
    </recommendedName>
</protein>
<evidence type="ECO:0000259" key="1">
    <source>
        <dbReference type="PROSITE" id="PS50125"/>
    </source>
</evidence>
<comment type="caution">
    <text evidence="2">The sequence shown here is derived from an EMBL/GenBank/DDBJ whole genome shotgun (WGS) entry which is preliminary data.</text>
</comment>
<dbReference type="EMBL" id="JBEOZM010000008">
    <property type="protein sequence ID" value="MER6269628.1"/>
    <property type="molecule type" value="Genomic_DNA"/>
</dbReference>